<dbReference type="STRING" id="283909.R7TI65"/>
<dbReference type="EnsemblMetazoa" id="CapteT85072">
    <property type="protein sequence ID" value="CapteP85072"/>
    <property type="gene ID" value="CapteG85072"/>
</dbReference>
<evidence type="ECO:0000256" key="2">
    <source>
        <dbReference type="ARBA" id="ARBA00022737"/>
    </source>
</evidence>
<protein>
    <recommendedName>
        <fullName evidence="3">BTB domain-containing protein</fullName>
    </recommendedName>
</protein>
<dbReference type="InterPro" id="IPR000210">
    <property type="entry name" value="BTB/POZ_dom"/>
</dbReference>
<keyword evidence="2" id="KW-0677">Repeat</keyword>
<dbReference type="InterPro" id="IPR006652">
    <property type="entry name" value="Kelch_1"/>
</dbReference>
<keyword evidence="6" id="KW-1185">Reference proteome</keyword>
<dbReference type="Pfam" id="PF01344">
    <property type="entry name" value="Kelch_1"/>
    <property type="match status" value="1"/>
</dbReference>
<evidence type="ECO:0000256" key="1">
    <source>
        <dbReference type="ARBA" id="ARBA00022441"/>
    </source>
</evidence>
<accession>R7TI65</accession>
<gene>
    <name evidence="4" type="ORF">CAPTEDRAFT_85072</name>
</gene>
<dbReference type="OMA" id="EANCDEP"/>
<dbReference type="EMBL" id="KB309752">
    <property type="protein sequence ID" value="ELT93414.1"/>
    <property type="molecule type" value="Genomic_DNA"/>
</dbReference>
<dbReference type="AlphaFoldDB" id="R7TI65"/>
<dbReference type="InterPro" id="IPR015915">
    <property type="entry name" value="Kelch-typ_b-propeller"/>
</dbReference>
<dbReference type="Gene3D" id="2.120.10.80">
    <property type="entry name" value="Kelch-type beta propeller"/>
    <property type="match status" value="1"/>
</dbReference>
<dbReference type="InterPro" id="IPR011333">
    <property type="entry name" value="SKP1/BTB/POZ_sf"/>
</dbReference>
<dbReference type="SMART" id="SM00225">
    <property type="entry name" value="BTB"/>
    <property type="match status" value="1"/>
</dbReference>
<name>R7TI65_CAPTE</name>
<dbReference type="PROSITE" id="PS50097">
    <property type="entry name" value="BTB"/>
    <property type="match status" value="1"/>
</dbReference>
<evidence type="ECO:0000259" key="3">
    <source>
        <dbReference type="PROSITE" id="PS50097"/>
    </source>
</evidence>
<dbReference type="SUPFAM" id="SSF117281">
    <property type="entry name" value="Kelch motif"/>
    <property type="match status" value="1"/>
</dbReference>
<keyword evidence="1" id="KW-0880">Kelch repeat</keyword>
<sequence length="436" mass="49489">DDSTISCHKLILIAASPYFETMFQSGLKESQEQEVELKFSDADTIRMLVEYIYSNEIEITEDNVETLVDASELLLLNDLKISCEDFFVKMLNSSNCSKLRLLGTEYDLRNLIAATFEFIALHFEDVVDSRDFAQLAEEDVLEVISDDRLVAKNEGVVFEAVVRWVEADLEARTEVFTRKIAPRVRFPFCTESFLGRTVCCHHLMWNPDCMELVKEAQHSQFHTGKSPVQNLRTAPRHNGEKLVRLYNGENNSICVEYTLSIEGESVKWKQLSSNLIDKGLLIFVNGQIFSICSCDGSVYSLHIADPNAEWYETVKFNYRNTNWLDVINVSDKVYFVGNTMEMFDPVNNSKTTCKAMPGACTSGRAAALGGKLFVVGGTEKVCFRYDPATDEWTTLSRPTTTSANYKATAWKGKIMLYDTEANKAEVYDPVFDRWTL</sequence>
<dbReference type="PANTHER" id="PTHR24412">
    <property type="entry name" value="KELCH PROTEIN"/>
    <property type="match status" value="1"/>
</dbReference>
<dbReference type="Gene3D" id="3.30.710.10">
    <property type="entry name" value="Potassium Channel Kv1.1, Chain A"/>
    <property type="match status" value="1"/>
</dbReference>
<dbReference type="HOGENOM" id="CLU_004253_14_0_1"/>
<dbReference type="Proteomes" id="UP000014760">
    <property type="component" value="Unassembled WGS sequence"/>
</dbReference>
<evidence type="ECO:0000313" key="5">
    <source>
        <dbReference type="EnsemblMetazoa" id="CapteP85072"/>
    </source>
</evidence>
<organism evidence="4">
    <name type="scientific">Capitella teleta</name>
    <name type="common">Polychaete worm</name>
    <dbReference type="NCBI Taxonomy" id="283909"/>
    <lineage>
        <taxon>Eukaryota</taxon>
        <taxon>Metazoa</taxon>
        <taxon>Spiralia</taxon>
        <taxon>Lophotrochozoa</taxon>
        <taxon>Annelida</taxon>
        <taxon>Polychaeta</taxon>
        <taxon>Sedentaria</taxon>
        <taxon>Scolecida</taxon>
        <taxon>Capitellidae</taxon>
        <taxon>Capitella</taxon>
    </lineage>
</organism>
<dbReference type="OrthoDB" id="45365at2759"/>
<feature type="domain" description="BTB" evidence="3">
    <location>
        <begin position="1"/>
        <end position="61"/>
    </location>
</feature>
<dbReference type="EMBL" id="AMQN01029803">
    <property type="status" value="NOT_ANNOTATED_CDS"/>
    <property type="molecule type" value="Genomic_DNA"/>
</dbReference>
<dbReference type="SMART" id="SM00875">
    <property type="entry name" value="BACK"/>
    <property type="match status" value="1"/>
</dbReference>
<dbReference type="InterPro" id="IPR011705">
    <property type="entry name" value="BACK"/>
</dbReference>
<dbReference type="SUPFAM" id="SSF54695">
    <property type="entry name" value="POZ domain"/>
    <property type="match status" value="1"/>
</dbReference>
<reference evidence="4 6" key="2">
    <citation type="journal article" date="2013" name="Nature">
        <title>Insights into bilaterian evolution from three spiralian genomes.</title>
        <authorList>
            <person name="Simakov O."/>
            <person name="Marletaz F."/>
            <person name="Cho S.J."/>
            <person name="Edsinger-Gonzales E."/>
            <person name="Havlak P."/>
            <person name="Hellsten U."/>
            <person name="Kuo D.H."/>
            <person name="Larsson T."/>
            <person name="Lv J."/>
            <person name="Arendt D."/>
            <person name="Savage R."/>
            <person name="Osoegawa K."/>
            <person name="de Jong P."/>
            <person name="Grimwood J."/>
            <person name="Chapman J.A."/>
            <person name="Shapiro H."/>
            <person name="Aerts A."/>
            <person name="Otillar R.P."/>
            <person name="Terry A.Y."/>
            <person name="Boore J.L."/>
            <person name="Grigoriev I.V."/>
            <person name="Lindberg D.R."/>
            <person name="Seaver E.C."/>
            <person name="Weisblat D.A."/>
            <person name="Putnam N.H."/>
            <person name="Rokhsar D.S."/>
        </authorList>
    </citation>
    <scope>NUCLEOTIDE SEQUENCE</scope>
    <source>
        <strain evidence="4 6">I ESC-2004</strain>
    </source>
</reference>
<evidence type="ECO:0000313" key="4">
    <source>
        <dbReference type="EMBL" id="ELT93414.1"/>
    </source>
</evidence>
<dbReference type="Gene3D" id="1.25.40.420">
    <property type="match status" value="1"/>
</dbReference>
<reference evidence="6" key="1">
    <citation type="submission" date="2012-12" db="EMBL/GenBank/DDBJ databases">
        <authorList>
            <person name="Hellsten U."/>
            <person name="Grimwood J."/>
            <person name="Chapman J.A."/>
            <person name="Shapiro H."/>
            <person name="Aerts A."/>
            <person name="Otillar R.P."/>
            <person name="Terry A.Y."/>
            <person name="Boore J.L."/>
            <person name="Simakov O."/>
            <person name="Marletaz F."/>
            <person name="Cho S.-J."/>
            <person name="Edsinger-Gonzales E."/>
            <person name="Havlak P."/>
            <person name="Kuo D.-H."/>
            <person name="Larsson T."/>
            <person name="Lv J."/>
            <person name="Arendt D."/>
            <person name="Savage R."/>
            <person name="Osoegawa K."/>
            <person name="de Jong P."/>
            <person name="Lindberg D.R."/>
            <person name="Seaver E.C."/>
            <person name="Weisblat D.A."/>
            <person name="Putnam N.H."/>
            <person name="Grigoriev I.V."/>
            <person name="Rokhsar D.S."/>
        </authorList>
    </citation>
    <scope>NUCLEOTIDE SEQUENCE</scope>
    <source>
        <strain evidence="6">I ESC-2004</strain>
    </source>
</reference>
<dbReference type="Pfam" id="PF00651">
    <property type="entry name" value="BTB"/>
    <property type="match status" value="1"/>
</dbReference>
<feature type="non-terminal residue" evidence="4">
    <location>
        <position position="436"/>
    </location>
</feature>
<evidence type="ECO:0000313" key="6">
    <source>
        <dbReference type="Proteomes" id="UP000014760"/>
    </source>
</evidence>
<reference evidence="5" key="3">
    <citation type="submission" date="2015-06" db="UniProtKB">
        <authorList>
            <consortium name="EnsemblMetazoa"/>
        </authorList>
    </citation>
    <scope>IDENTIFICATION</scope>
</reference>
<proteinExistence type="predicted"/>
<dbReference type="PANTHER" id="PTHR24412:SF489">
    <property type="entry name" value="RING FINGER DOMAIN AND KELCH REPEAT-CONTAINING PROTEIN DDB_G0271372"/>
    <property type="match status" value="1"/>
</dbReference>
<feature type="non-terminal residue" evidence="4">
    <location>
        <position position="1"/>
    </location>
</feature>
<dbReference type="Pfam" id="PF07707">
    <property type="entry name" value="BACK"/>
    <property type="match status" value="1"/>
</dbReference>